<evidence type="ECO:0008006" key="4">
    <source>
        <dbReference type="Google" id="ProtNLM"/>
    </source>
</evidence>
<proteinExistence type="predicted"/>
<dbReference type="EMBL" id="SHKW01000001">
    <property type="protein sequence ID" value="RZU41104.1"/>
    <property type="molecule type" value="Genomic_DNA"/>
</dbReference>
<name>A0A4Q7YUV8_9BACT</name>
<dbReference type="Proteomes" id="UP000292958">
    <property type="component" value="Unassembled WGS sequence"/>
</dbReference>
<comment type="caution">
    <text evidence="2">The sequence shown here is derived from an EMBL/GenBank/DDBJ whole genome shotgun (WGS) entry which is preliminary data.</text>
</comment>
<accession>A0A4Q7YUV8</accession>
<dbReference type="AlphaFoldDB" id="A0A4Q7YUV8"/>
<evidence type="ECO:0000256" key="1">
    <source>
        <dbReference type="SAM" id="MobiDB-lite"/>
    </source>
</evidence>
<reference evidence="2 3" key="1">
    <citation type="submission" date="2019-02" db="EMBL/GenBank/DDBJ databases">
        <title>Genomic Encyclopedia of Archaeal and Bacterial Type Strains, Phase II (KMG-II): from individual species to whole genera.</title>
        <authorList>
            <person name="Goeker M."/>
        </authorList>
    </citation>
    <scope>NUCLEOTIDE SEQUENCE [LARGE SCALE GENOMIC DNA]</scope>
    <source>
        <strain evidence="2 3">DSM 18101</strain>
    </source>
</reference>
<feature type="compositionally biased region" description="Polar residues" evidence="1">
    <location>
        <begin position="36"/>
        <end position="54"/>
    </location>
</feature>
<feature type="region of interest" description="Disordered" evidence="1">
    <location>
        <begin position="34"/>
        <end position="54"/>
    </location>
</feature>
<sequence length="66" mass="7268">MKVSTVRDGQGRILGNTTQYLDGDTVARDRSGSILGRSSRTFGNTRGPNDRLVSNNKADARLLFRK</sequence>
<gene>
    <name evidence="2" type="ORF">BDD14_2600</name>
</gene>
<keyword evidence="3" id="KW-1185">Reference proteome</keyword>
<organism evidence="2 3">
    <name type="scientific">Edaphobacter modestus</name>
    <dbReference type="NCBI Taxonomy" id="388466"/>
    <lineage>
        <taxon>Bacteria</taxon>
        <taxon>Pseudomonadati</taxon>
        <taxon>Acidobacteriota</taxon>
        <taxon>Terriglobia</taxon>
        <taxon>Terriglobales</taxon>
        <taxon>Acidobacteriaceae</taxon>
        <taxon>Edaphobacter</taxon>
    </lineage>
</organism>
<protein>
    <recommendedName>
        <fullName evidence="4">YD repeat-containing protein</fullName>
    </recommendedName>
</protein>
<dbReference type="OrthoDB" id="9908226at2"/>
<evidence type="ECO:0000313" key="3">
    <source>
        <dbReference type="Proteomes" id="UP000292958"/>
    </source>
</evidence>
<evidence type="ECO:0000313" key="2">
    <source>
        <dbReference type="EMBL" id="RZU41104.1"/>
    </source>
</evidence>
<dbReference type="RefSeq" id="WP_130419072.1">
    <property type="nucleotide sequence ID" value="NZ_SHKW01000001.1"/>
</dbReference>